<protein>
    <submittedName>
        <fullName evidence="2">Uncharacterized protein</fullName>
    </submittedName>
</protein>
<sequence>ALSHTFAASSSGSRILRSRRCPPPRRDAARSLPASRDVVRRHRLRGSEGLVQLLRCAAGI</sequence>
<accession>A0A6J4J6R2</accession>
<proteinExistence type="predicted"/>
<gene>
    <name evidence="2" type="ORF">AVDCRST_MAG42-3218</name>
</gene>
<feature type="non-terminal residue" evidence="2">
    <location>
        <position position="60"/>
    </location>
</feature>
<name>A0A6J4J6R2_9BACT</name>
<evidence type="ECO:0000313" key="2">
    <source>
        <dbReference type="EMBL" id="CAA9269921.1"/>
    </source>
</evidence>
<feature type="region of interest" description="Disordered" evidence="1">
    <location>
        <begin position="1"/>
        <end position="34"/>
    </location>
</feature>
<reference evidence="2" key="1">
    <citation type="submission" date="2020-02" db="EMBL/GenBank/DDBJ databases">
        <authorList>
            <person name="Meier V. D."/>
        </authorList>
    </citation>
    <scope>NUCLEOTIDE SEQUENCE</scope>
    <source>
        <strain evidence="2">AVDCRST_MAG42</strain>
    </source>
</reference>
<dbReference type="AlphaFoldDB" id="A0A6J4J6R2"/>
<organism evidence="2">
    <name type="scientific">uncultured Chthoniobacterales bacterium</name>
    <dbReference type="NCBI Taxonomy" id="1836801"/>
    <lineage>
        <taxon>Bacteria</taxon>
        <taxon>Pseudomonadati</taxon>
        <taxon>Verrucomicrobiota</taxon>
        <taxon>Spartobacteria</taxon>
        <taxon>Chthoniobacterales</taxon>
        <taxon>environmental samples</taxon>
    </lineage>
</organism>
<feature type="non-terminal residue" evidence="2">
    <location>
        <position position="1"/>
    </location>
</feature>
<dbReference type="EMBL" id="CADCTA010000118">
    <property type="protein sequence ID" value="CAA9269921.1"/>
    <property type="molecule type" value="Genomic_DNA"/>
</dbReference>
<evidence type="ECO:0000256" key="1">
    <source>
        <dbReference type="SAM" id="MobiDB-lite"/>
    </source>
</evidence>